<dbReference type="Gene3D" id="3.60.21.10">
    <property type="match status" value="1"/>
</dbReference>
<organism evidence="5 6">
    <name type="scientific">Planoprotostelium fungivorum</name>
    <dbReference type="NCBI Taxonomy" id="1890364"/>
    <lineage>
        <taxon>Eukaryota</taxon>
        <taxon>Amoebozoa</taxon>
        <taxon>Evosea</taxon>
        <taxon>Variosea</taxon>
        <taxon>Cavosteliida</taxon>
        <taxon>Cavosteliaceae</taxon>
        <taxon>Planoprotostelium</taxon>
    </lineage>
</organism>
<keyword evidence="2" id="KW-0325">Glycoprotein</keyword>
<evidence type="ECO:0000256" key="3">
    <source>
        <dbReference type="SAM" id="SignalP"/>
    </source>
</evidence>
<feature type="signal peptide" evidence="3">
    <location>
        <begin position="1"/>
        <end position="15"/>
    </location>
</feature>
<feature type="chain" id="PRO_5015173526" description="Sphingomyelin phosphodiesterase C-terminal domain-containing protein" evidence="3">
    <location>
        <begin position="16"/>
        <end position="579"/>
    </location>
</feature>
<gene>
    <name evidence="5" type="ORF">PROFUN_06359</name>
</gene>
<dbReference type="GO" id="GO:0008081">
    <property type="term" value="F:phosphoric diester hydrolase activity"/>
    <property type="evidence" value="ECO:0007669"/>
    <property type="project" value="TreeGrafter"/>
</dbReference>
<dbReference type="OrthoDB" id="348678at2759"/>
<evidence type="ECO:0000313" key="5">
    <source>
        <dbReference type="EMBL" id="PRP85765.1"/>
    </source>
</evidence>
<dbReference type="Proteomes" id="UP000241769">
    <property type="component" value="Unassembled WGS sequence"/>
</dbReference>
<accession>A0A2P6NP96</accession>
<protein>
    <recommendedName>
        <fullName evidence="4">Sphingomyelin phosphodiesterase C-terminal domain-containing protein</fullName>
    </recommendedName>
</protein>
<evidence type="ECO:0000256" key="1">
    <source>
        <dbReference type="ARBA" id="ARBA00022801"/>
    </source>
</evidence>
<keyword evidence="3" id="KW-0732">Signal</keyword>
<evidence type="ECO:0000256" key="2">
    <source>
        <dbReference type="ARBA" id="ARBA00023180"/>
    </source>
</evidence>
<keyword evidence="6" id="KW-1185">Reference proteome</keyword>
<dbReference type="STRING" id="1890364.A0A2P6NP96"/>
<dbReference type="AlphaFoldDB" id="A0A2P6NP96"/>
<name>A0A2P6NP96_9EUKA</name>
<reference evidence="5 6" key="1">
    <citation type="journal article" date="2018" name="Genome Biol. Evol.">
        <title>Multiple Roots of Fruiting Body Formation in Amoebozoa.</title>
        <authorList>
            <person name="Hillmann F."/>
            <person name="Forbes G."/>
            <person name="Novohradska S."/>
            <person name="Ferling I."/>
            <person name="Riege K."/>
            <person name="Groth M."/>
            <person name="Westermann M."/>
            <person name="Marz M."/>
            <person name="Spaller T."/>
            <person name="Winckler T."/>
            <person name="Schaap P."/>
            <person name="Glockner G."/>
        </authorList>
    </citation>
    <scope>NUCLEOTIDE SEQUENCE [LARGE SCALE GENOMIC DNA]</scope>
    <source>
        <strain evidence="5 6">Jena</strain>
    </source>
</reference>
<evidence type="ECO:0000313" key="6">
    <source>
        <dbReference type="Proteomes" id="UP000241769"/>
    </source>
</evidence>
<dbReference type="Pfam" id="PF19272">
    <property type="entry name" value="ASMase_C"/>
    <property type="match status" value="1"/>
</dbReference>
<dbReference type="GO" id="GO:0005615">
    <property type="term" value="C:extracellular space"/>
    <property type="evidence" value="ECO:0007669"/>
    <property type="project" value="TreeGrafter"/>
</dbReference>
<feature type="domain" description="Sphingomyelin phosphodiesterase C-terminal" evidence="4">
    <location>
        <begin position="289"/>
        <end position="353"/>
    </location>
</feature>
<dbReference type="SUPFAM" id="SSF56300">
    <property type="entry name" value="Metallo-dependent phosphatases"/>
    <property type="match status" value="1"/>
</dbReference>
<dbReference type="EMBL" id="MDYQ01000040">
    <property type="protein sequence ID" value="PRP85765.1"/>
    <property type="molecule type" value="Genomic_DNA"/>
</dbReference>
<dbReference type="PANTHER" id="PTHR10340:SF53">
    <property type="entry name" value="SPHINGOMYELINASE PHOSPHODIESTERASE D"/>
    <property type="match status" value="1"/>
</dbReference>
<dbReference type="InParanoid" id="A0A2P6NP96"/>
<dbReference type="PANTHER" id="PTHR10340">
    <property type="entry name" value="SPHINGOMYELIN PHOSPHODIESTERASE"/>
    <property type="match status" value="1"/>
</dbReference>
<evidence type="ECO:0000259" key="4">
    <source>
        <dbReference type="Pfam" id="PF19272"/>
    </source>
</evidence>
<dbReference type="InterPro" id="IPR045473">
    <property type="entry name" value="ASM_C"/>
</dbReference>
<keyword evidence="1" id="KW-0378">Hydrolase</keyword>
<sequence length="579" mass="65698">MRIFFFLLSALAVSADSGYFLHFSDIHLDNIFIQTSSGDLRCRKPLNPPNNEGGQFGRYGCDSPWPLVQSISGDFIAHNLQENDQVNPFFIFTFLLFQISAIQTVLTAIRDQFPDTIVIPSVGNNDLLKNYGYMCNADPDARTKYLSSLWSSWIGPNATETFLRMGSFSISPVQGLRFISLNTLMYSEKDANITGDDPCGQFQWFTQELTNAQAANETVYLTGHIPPGIDDFGPVNLWKTQYLKTFFSILSKFDGLVEVALFGHTHNDQPRLLTVPNAAYVPALTVGGITPVYGTNPMFRVFTYDTNTFQVQDYEDHILNLYESNVEGQGVWKKEYSFAEAYGIDHIDGNVLKNVLDSASHDAVLFGQLAARQPGSAVTNGWKRLCGLKSSDPDDFAACLVNFQKMEENNIRHHFEDTMYYLGHFIFSPDTFEWALNLKGLMTFPTSNFITIMNYTLSGMYEKVLYVGCMEVIMDRLEVLKRAVEKGYEFDKSSSDTVISHGSADMVRWVIEASGKNELDMQGKAVESTLQNERRNVITTEVLVQRKWNKSEEEVQKLFDREQCDITREWLLQLWIHGM</sequence>
<dbReference type="InterPro" id="IPR029052">
    <property type="entry name" value="Metallo-depent_PP-like"/>
</dbReference>
<comment type="caution">
    <text evidence="5">The sequence shown here is derived from an EMBL/GenBank/DDBJ whole genome shotgun (WGS) entry which is preliminary data.</text>
</comment>
<proteinExistence type="predicted"/>